<keyword evidence="3" id="KW-1185">Reference proteome</keyword>
<evidence type="ECO:0000313" key="2">
    <source>
        <dbReference type="EMBL" id="NJC06930.1"/>
    </source>
</evidence>
<dbReference type="AlphaFoldDB" id="A0A7X5Y8S6"/>
<dbReference type="InterPro" id="IPR018964">
    <property type="entry name" value="Phage_phiJL001_Gp84_C"/>
</dbReference>
<dbReference type="Proteomes" id="UP000558192">
    <property type="component" value="Unassembled WGS sequence"/>
</dbReference>
<evidence type="ECO:0000313" key="3">
    <source>
        <dbReference type="Proteomes" id="UP000558192"/>
    </source>
</evidence>
<dbReference type="RefSeq" id="WP_168070434.1">
    <property type="nucleotide sequence ID" value="NZ_JAATJC010000001.1"/>
</dbReference>
<evidence type="ECO:0000259" key="1">
    <source>
        <dbReference type="Pfam" id="PF09356"/>
    </source>
</evidence>
<comment type="caution">
    <text evidence="2">The sequence shown here is derived from an EMBL/GenBank/DDBJ whole genome shotgun (WGS) entry which is preliminary data.</text>
</comment>
<reference evidence="2 3" key="1">
    <citation type="submission" date="2020-03" db="EMBL/GenBank/DDBJ databases">
        <title>Genomic Encyclopedia of Type Strains, Phase IV (KMG-IV): sequencing the most valuable type-strain genomes for metagenomic binning, comparative biology and taxonomic classification.</title>
        <authorList>
            <person name="Goeker M."/>
        </authorList>
    </citation>
    <scope>NUCLEOTIDE SEQUENCE [LARGE SCALE GENOMIC DNA]</scope>
    <source>
        <strain evidence="2 3">DSM 16846</strain>
    </source>
</reference>
<proteinExistence type="predicted"/>
<organism evidence="2 3">
    <name type="scientific">Sphingomonas kaistensis</name>
    <dbReference type="NCBI Taxonomy" id="298708"/>
    <lineage>
        <taxon>Bacteria</taxon>
        <taxon>Pseudomonadati</taxon>
        <taxon>Pseudomonadota</taxon>
        <taxon>Alphaproteobacteria</taxon>
        <taxon>Sphingomonadales</taxon>
        <taxon>Sphingomonadaceae</taxon>
        <taxon>Sphingomonas</taxon>
    </lineage>
</organism>
<dbReference type="NCBIfam" id="TIGR02218">
    <property type="entry name" value="phg_TIGR02218"/>
    <property type="match status" value="1"/>
</dbReference>
<protein>
    <submittedName>
        <fullName evidence="2">Putative phage protein (TIGR02218 family)</fullName>
    </submittedName>
</protein>
<dbReference type="Pfam" id="PF09931">
    <property type="entry name" value="Phage_phiJL001_Gp84_N"/>
    <property type="match status" value="1"/>
</dbReference>
<name>A0A7X5Y8S6_9SPHN</name>
<dbReference type="Pfam" id="PF09356">
    <property type="entry name" value="Phage_BR0599"/>
    <property type="match status" value="1"/>
</dbReference>
<dbReference type="InterPro" id="IPR011928">
    <property type="entry name" value="Phage_phiJL001_Gp84"/>
</dbReference>
<sequence length="267" mass="29001">MSQSTDEVTTLAYDWILQRPDGAGFGATSHDRRRMAGSITFTPDLDLAPSDLLISEEMFPSRLQLRGSLGGGALASADLLSGKWRGASVRLLSSDWAQHADGVVICDGELGGVEVDGSKNSMQVDLLPAALRRQPCIQTSPECRAVLGDRHCRVDMRTRRLRVQVTAIEAETIIVNEAQTERFRLGRLRWISGAQCGVEQTVIASDAGKLSLQNSEHHPAAIGDWAILSEGCDGRRATCAERFSNILNFRGEPDLPGSEILMRFPGA</sequence>
<accession>A0A7X5Y8S6</accession>
<gene>
    <name evidence="2" type="ORF">GGQ97_002723</name>
</gene>
<feature type="domain" description="Bacteriophage phiJL001 Gp84 C-terminal" evidence="1">
    <location>
        <begin position="183"/>
        <end position="258"/>
    </location>
</feature>
<dbReference type="EMBL" id="JAATJC010000001">
    <property type="protein sequence ID" value="NJC06930.1"/>
    <property type="molecule type" value="Genomic_DNA"/>
</dbReference>